<keyword evidence="1" id="KW-0812">Transmembrane</keyword>
<evidence type="ECO:0008006" key="4">
    <source>
        <dbReference type="Google" id="ProtNLM"/>
    </source>
</evidence>
<proteinExistence type="predicted"/>
<evidence type="ECO:0000313" key="3">
    <source>
        <dbReference type="Proteomes" id="UP001597338"/>
    </source>
</evidence>
<dbReference type="RefSeq" id="WP_377196048.1">
    <property type="nucleotide sequence ID" value="NZ_JBHUHF010000001.1"/>
</dbReference>
<gene>
    <name evidence="2" type="ORF">ACFSL2_00960</name>
</gene>
<comment type="caution">
    <text evidence="2">The sequence shown here is derived from an EMBL/GenBank/DDBJ whole genome shotgun (WGS) entry which is preliminary data.</text>
</comment>
<keyword evidence="1" id="KW-1133">Transmembrane helix</keyword>
<dbReference type="Proteomes" id="UP001597338">
    <property type="component" value="Unassembled WGS sequence"/>
</dbReference>
<name>A0ABW4V2P5_9MICO</name>
<keyword evidence="3" id="KW-1185">Reference proteome</keyword>
<accession>A0ABW4V2P5</accession>
<evidence type="ECO:0000256" key="1">
    <source>
        <dbReference type="SAM" id="Phobius"/>
    </source>
</evidence>
<reference evidence="3" key="1">
    <citation type="journal article" date="2019" name="Int. J. Syst. Evol. Microbiol.">
        <title>The Global Catalogue of Microorganisms (GCM) 10K type strain sequencing project: providing services to taxonomists for standard genome sequencing and annotation.</title>
        <authorList>
            <consortium name="The Broad Institute Genomics Platform"/>
            <consortium name="The Broad Institute Genome Sequencing Center for Infectious Disease"/>
            <person name="Wu L."/>
            <person name="Ma J."/>
        </authorList>
    </citation>
    <scope>NUCLEOTIDE SEQUENCE [LARGE SCALE GENOMIC DNA]</scope>
    <source>
        <strain evidence="3">CCM 7043</strain>
    </source>
</reference>
<feature type="transmembrane region" description="Helical" evidence="1">
    <location>
        <begin position="204"/>
        <end position="230"/>
    </location>
</feature>
<keyword evidence="1" id="KW-0472">Membrane</keyword>
<evidence type="ECO:0000313" key="2">
    <source>
        <dbReference type="EMBL" id="MFD2024073.1"/>
    </source>
</evidence>
<organism evidence="2 3">
    <name type="scientific">Promicromonospora aerolata</name>
    <dbReference type="NCBI Taxonomy" id="195749"/>
    <lineage>
        <taxon>Bacteria</taxon>
        <taxon>Bacillati</taxon>
        <taxon>Actinomycetota</taxon>
        <taxon>Actinomycetes</taxon>
        <taxon>Micrococcales</taxon>
        <taxon>Promicromonosporaceae</taxon>
        <taxon>Promicromonospora</taxon>
    </lineage>
</organism>
<dbReference type="EMBL" id="JBHUHF010000001">
    <property type="protein sequence ID" value="MFD2024073.1"/>
    <property type="molecule type" value="Genomic_DNA"/>
</dbReference>
<feature type="transmembrane region" description="Helical" evidence="1">
    <location>
        <begin position="63"/>
        <end position="86"/>
    </location>
</feature>
<feature type="transmembrane region" description="Helical" evidence="1">
    <location>
        <begin position="34"/>
        <end position="51"/>
    </location>
</feature>
<sequence length="231" mass="25305">MTLLAGVGISPAMVALLPPAGVRRLSGWAQHRGSWLQVLFSVYLGIMYGAIPPLALDIAGTGVFAFAWAVSGLSFFLVFLFAAMVVDEMFSRWTDNFHDYGQAGFRMIRALHHIEAYSLAQKETAIRAAHAWQRLGRARGVDAEERTRRVFELLAGHPLDQDAATQVRDLVRTALVETASGKINPATYQEPRGMWHQRARVELVSVWVGLAGGVLALTVPAISLLLSLLAR</sequence>
<protein>
    <recommendedName>
        <fullName evidence="4">Type II secretion system (T2SS) protein F</fullName>
    </recommendedName>
</protein>